<dbReference type="EMBL" id="FN554970">
    <property type="protein sequence ID" value="CBH12321.1"/>
    <property type="molecule type" value="Genomic_DNA"/>
</dbReference>
<keyword evidence="1" id="KW-0812">Transmembrane</keyword>
<proteinExistence type="predicted"/>
<evidence type="ECO:0000313" key="2">
    <source>
        <dbReference type="EMBL" id="CBH12321.1"/>
    </source>
</evidence>
<feature type="transmembrane region" description="Helical" evidence="1">
    <location>
        <begin position="81"/>
        <end position="104"/>
    </location>
</feature>
<dbReference type="KEGG" id="tbg:TbgDal_VII2785"/>
<dbReference type="GeneID" id="23862442"/>
<dbReference type="AlphaFoldDB" id="C9ZRL9"/>
<dbReference type="Proteomes" id="UP000002316">
    <property type="component" value="Chromosome 7"/>
</dbReference>
<protein>
    <submittedName>
        <fullName evidence="2">Uncharacterized protein</fullName>
    </submittedName>
</protein>
<keyword evidence="1" id="KW-1133">Transmembrane helix</keyword>
<reference evidence="3" key="1">
    <citation type="journal article" date="2010" name="PLoS Negl. Trop. Dis.">
        <title>The genome sequence of Trypanosoma brucei gambiense, causative agent of chronic human african trypanosomiasis.</title>
        <authorList>
            <person name="Jackson A.P."/>
            <person name="Sanders M."/>
            <person name="Berry A."/>
            <person name="McQuillan J."/>
            <person name="Aslett M.A."/>
            <person name="Quail M.A."/>
            <person name="Chukualim B."/>
            <person name="Capewell P."/>
            <person name="MacLeod A."/>
            <person name="Melville S.E."/>
            <person name="Gibson W."/>
            <person name="Barry J.D."/>
            <person name="Berriman M."/>
            <person name="Hertz-Fowler C."/>
        </authorList>
    </citation>
    <scope>NUCLEOTIDE SEQUENCE [LARGE SCALE GENOMIC DNA]</scope>
    <source>
        <strain evidence="3">MHOM/CI/86/DAL972</strain>
    </source>
</reference>
<accession>C9ZRL9</accession>
<organism evidence="2 3">
    <name type="scientific">Trypanosoma brucei gambiense (strain MHOM/CI/86/DAL972)</name>
    <dbReference type="NCBI Taxonomy" id="679716"/>
    <lineage>
        <taxon>Eukaryota</taxon>
        <taxon>Discoba</taxon>
        <taxon>Euglenozoa</taxon>
        <taxon>Kinetoplastea</taxon>
        <taxon>Metakinetoplastina</taxon>
        <taxon>Trypanosomatida</taxon>
        <taxon>Trypanosomatidae</taxon>
        <taxon>Trypanosoma</taxon>
    </lineage>
</organism>
<keyword evidence="1" id="KW-0472">Membrane</keyword>
<sequence length="156" mass="17933">MCSQFAPCNLNCMEIGEGKRELTNGEGSFFFLRRSHRDILYCSAPSLGGFINGIFEVPSVLSHLCSLYRNVLTVLGETEQVYYLYHLFYIPLCIFFIFQLVAFFHRFCRIHKLLPPRQFLAFFVCPKGSLRLCDHVTGNGGIPVSRIFVDGCCKWR</sequence>
<name>C9ZRL9_TRYB9</name>
<evidence type="ECO:0000313" key="3">
    <source>
        <dbReference type="Proteomes" id="UP000002316"/>
    </source>
</evidence>
<evidence type="ECO:0000256" key="1">
    <source>
        <dbReference type="SAM" id="Phobius"/>
    </source>
</evidence>
<feature type="transmembrane region" description="Helical" evidence="1">
    <location>
        <begin position="39"/>
        <end position="61"/>
    </location>
</feature>
<dbReference type="RefSeq" id="XP_011774602.1">
    <property type="nucleotide sequence ID" value="XM_011776300.1"/>
</dbReference>
<gene>
    <name evidence="2" type="ORF">TbgDal_VII2785</name>
</gene>